<comment type="caution">
    <text evidence="3">The sequence shown here is derived from an EMBL/GenBank/DDBJ whole genome shotgun (WGS) entry which is preliminary data.</text>
</comment>
<organism evidence="3 4">
    <name type="scientific">Eruca vesicaria subsp. sativa</name>
    <name type="common">Garden rocket</name>
    <name type="synonym">Eruca sativa</name>
    <dbReference type="NCBI Taxonomy" id="29727"/>
    <lineage>
        <taxon>Eukaryota</taxon>
        <taxon>Viridiplantae</taxon>
        <taxon>Streptophyta</taxon>
        <taxon>Embryophyta</taxon>
        <taxon>Tracheophyta</taxon>
        <taxon>Spermatophyta</taxon>
        <taxon>Magnoliopsida</taxon>
        <taxon>eudicotyledons</taxon>
        <taxon>Gunneridae</taxon>
        <taxon>Pentapetalae</taxon>
        <taxon>rosids</taxon>
        <taxon>malvids</taxon>
        <taxon>Brassicales</taxon>
        <taxon>Brassicaceae</taxon>
        <taxon>Brassiceae</taxon>
        <taxon>Eruca</taxon>
    </lineage>
</organism>
<evidence type="ECO:0000256" key="1">
    <source>
        <dbReference type="SAM" id="MobiDB-lite"/>
    </source>
</evidence>
<dbReference type="CDD" id="cd11660">
    <property type="entry name" value="SANT_TRF"/>
    <property type="match status" value="1"/>
</dbReference>
<dbReference type="PROSITE" id="PS50090">
    <property type="entry name" value="MYB_LIKE"/>
    <property type="match status" value="1"/>
</dbReference>
<evidence type="ECO:0000259" key="2">
    <source>
        <dbReference type="PROSITE" id="PS50090"/>
    </source>
</evidence>
<accession>A0ABC8J9R6</accession>
<evidence type="ECO:0000313" key="3">
    <source>
        <dbReference type="EMBL" id="CAH8319474.1"/>
    </source>
</evidence>
<dbReference type="PANTHER" id="PTHR47863">
    <property type="entry name" value="RING/FYVE/PHD ZINC FINGER SUPERFAMILY PROTEIN"/>
    <property type="match status" value="1"/>
</dbReference>
<dbReference type="InterPro" id="IPR009057">
    <property type="entry name" value="Homeodomain-like_sf"/>
</dbReference>
<dbReference type="SUPFAM" id="SSF46689">
    <property type="entry name" value="Homeodomain-like"/>
    <property type="match status" value="1"/>
</dbReference>
<feature type="compositionally biased region" description="Basic residues" evidence="1">
    <location>
        <begin position="1"/>
        <end position="13"/>
    </location>
</feature>
<feature type="region of interest" description="Disordered" evidence="1">
    <location>
        <begin position="1"/>
        <end position="24"/>
    </location>
</feature>
<protein>
    <recommendedName>
        <fullName evidence="2">Myb-like domain-containing protein</fullName>
    </recommendedName>
</protein>
<dbReference type="Proteomes" id="UP001642260">
    <property type="component" value="Unassembled WGS sequence"/>
</dbReference>
<sequence length="308" mass="35174">MKTKSFPVKRSRRKSLDPYPPLQERFGSREIDLDTVRPHKKRQFPLGEDIRGPPEPLKSDACIICQFSDDGVSSCSGVNCLLRFHDKCLTPEFGGSEDLSNPFCPYCWLQVVSLESKSLRDEAIRAEKAVYKYLDKGIVSDQGIQGEQLVVYSPKQDQFDKDSHQPEDEGTGMEEDNGMEDDIETSSEDEERVVAADNVEMNATDSETSSAMEPDGEDVSERGAATNVAAQPNPLRNFSFFDKDQRKKILWTPKEEEMLRMGVEKFSAEINKNMPWRKILQMGRNVFHETRKPAHLKDKWRCMTKPQQ</sequence>
<keyword evidence="4" id="KW-1185">Reference proteome</keyword>
<name>A0ABC8J9R6_ERUVS</name>
<feature type="compositionally biased region" description="Acidic residues" evidence="1">
    <location>
        <begin position="168"/>
        <end position="187"/>
    </location>
</feature>
<evidence type="ECO:0000313" key="4">
    <source>
        <dbReference type="Proteomes" id="UP001642260"/>
    </source>
</evidence>
<gene>
    <name evidence="3" type="ORF">ERUC_LOCUS8477</name>
</gene>
<feature type="compositionally biased region" description="Basic and acidic residues" evidence="1">
    <location>
        <begin position="157"/>
        <end position="167"/>
    </location>
</feature>
<reference evidence="3 4" key="1">
    <citation type="submission" date="2022-03" db="EMBL/GenBank/DDBJ databases">
        <authorList>
            <person name="Macdonald S."/>
            <person name="Ahmed S."/>
            <person name="Newling K."/>
        </authorList>
    </citation>
    <scope>NUCLEOTIDE SEQUENCE [LARGE SCALE GENOMIC DNA]</scope>
</reference>
<feature type="domain" description="Myb-like" evidence="2">
    <location>
        <begin position="243"/>
        <end position="304"/>
    </location>
</feature>
<dbReference type="Gene3D" id="1.10.10.60">
    <property type="entry name" value="Homeodomain-like"/>
    <property type="match status" value="1"/>
</dbReference>
<dbReference type="PANTHER" id="PTHR47863:SF5">
    <property type="entry name" value="HOMEODOMAIN-LIKE PROTEIN WITH RING_FYVE_PHD-TYPE ZINC FINGER DOMAIN-CONTAINING PROTEIN-RELATED"/>
    <property type="match status" value="1"/>
</dbReference>
<feature type="region of interest" description="Disordered" evidence="1">
    <location>
        <begin position="155"/>
        <end position="187"/>
    </location>
</feature>
<dbReference type="InterPro" id="IPR001005">
    <property type="entry name" value="SANT/Myb"/>
</dbReference>
<dbReference type="AlphaFoldDB" id="A0ABC8J9R6"/>
<dbReference type="EMBL" id="CAKOAT010088822">
    <property type="protein sequence ID" value="CAH8319474.1"/>
    <property type="molecule type" value="Genomic_DNA"/>
</dbReference>
<proteinExistence type="predicted"/>